<reference evidence="3 4" key="1">
    <citation type="submission" date="2019-02" db="EMBL/GenBank/DDBJ databases">
        <title>Deep-cultivation of Planctomycetes and their phenomic and genomic characterization uncovers novel biology.</title>
        <authorList>
            <person name="Wiegand S."/>
            <person name="Jogler M."/>
            <person name="Boedeker C."/>
            <person name="Pinto D."/>
            <person name="Vollmers J."/>
            <person name="Rivas-Marin E."/>
            <person name="Kohn T."/>
            <person name="Peeters S.H."/>
            <person name="Heuer A."/>
            <person name="Rast P."/>
            <person name="Oberbeckmann S."/>
            <person name="Bunk B."/>
            <person name="Jeske O."/>
            <person name="Meyerdierks A."/>
            <person name="Storesund J.E."/>
            <person name="Kallscheuer N."/>
            <person name="Luecker S."/>
            <person name="Lage O.M."/>
            <person name="Pohl T."/>
            <person name="Merkel B.J."/>
            <person name="Hornburger P."/>
            <person name="Mueller R.-W."/>
            <person name="Bruemmer F."/>
            <person name="Labrenz M."/>
            <person name="Spormann A.M."/>
            <person name="Op den Camp H."/>
            <person name="Overmann J."/>
            <person name="Amann R."/>
            <person name="Jetten M.S.M."/>
            <person name="Mascher T."/>
            <person name="Medema M.H."/>
            <person name="Devos D.P."/>
            <person name="Kaster A.-K."/>
            <person name="Ovreas L."/>
            <person name="Rohde M."/>
            <person name="Galperin M.Y."/>
            <person name="Jogler C."/>
        </authorList>
    </citation>
    <scope>NUCLEOTIDE SEQUENCE [LARGE SCALE GENOMIC DNA]</scope>
    <source>
        <strain evidence="3 4">Poly30</strain>
    </source>
</reference>
<evidence type="ECO:0000313" key="3">
    <source>
        <dbReference type="EMBL" id="QDV05004.1"/>
    </source>
</evidence>
<dbReference type="AlphaFoldDB" id="A0A518ELN2"/>
<dbReference type="SUPFAM" id="SSF52172">
    <property type="entry name" value="CheY-like"/>
    <property type="match status" value="1"/>
</dbReference>
<organism evidence="3 4">
    <name type="scientific">Saltatorellus ferox</name>
    <dbReference type="NCBI Taxonomy" id="2528018"/>
    <lineage>
        <taxon>Bacteria</taxon>
        <taxon>Pseudomonadati</taxon>
        <taxon>Planctomycetota</taxon>
        <taxon>Planctomycetia</taxon>
        <taxon>Planctomycetia incertae sedis</taxon>
        <taxon>Saltatorellus</taxon>
    </lineage>
</organism>
<name>A0A518ELN2_9BACT</name>
<dbReference type="SUPFAM" id="SSF55874">
    <property type="entry name" value="ATPase domain of HSP90 chaperone/DNA topoisomerase II/histidine kinase"/>
    <property type="match status" value="1"/>
</dbReference>
<dbReference type="InterPro" id="IPR003594">
    <property type="entry name" value="HATPase_dom"/>
</dbReference>
<proteinExistence type="predicted"/>
<dbReference type="PROSITE" id="PS50110">
    <property type="entry name" value="RESPONSE_REGULATORY"/>
    <property type="match status" value="1"/>
</dbReference>
<sequence>MSSRTTDQRAVLLALSDTTVALAFARILDARSHSSIVAECALEVLEGEPSDTFIADLSSTPSEDFAIGGLDLLEDLHSLGLYPHAILIAGAETTTSDYQRAARLGVDVILERPLRPEALVEAVEAPRTEPDRPMTRYVERGLGSASSGMHILLAAEHGAAEAAARDLIGWCARCEIVPSTRARIGTSVAETIQNCVDHGAQQIELTACLDRSMLTVTIEDDGPGFEAVRYLSADALDASSGLGRMHSLAENVSVRSELGGGTAVTLEFRVTTADFEDGVRIDLSELDFFSPETSKELLATLSEDPDAPVILSPALAVVVGRMLMGPDPSRVLSEALWS</sequence>
<dbReference type="Gene3D" id="3.30.565.10">
    <property type="entry name" value="Histidine kinase-like ATPase, C-terminal domain"/>
    <property type="match status" value="1"/>
</dbReference>
<dbReference type="CDD" id="cd16936">
    <property type="entry name" value="HATPase_RsbW-like"/>
    <property type="match status" value="1"/>
</dbReference>
<dbReference type="InterPro" id="IPR011006">
    <property type="entry name" value="CheY-like_superfamily"/>
</dbReference>
<dbReference type="InterPro" id="IPR001789">
    <property type="entry name" value="Sig_transdc_resp-reg_receiver"/>
</dbReference>
<dbReference type="Gene3D" id="3.40.50.2300">
    <property type="match status" value="1"/>
</dbReference>
<keyword evidence="1" id="KW-0597">Phosphoprotein</keyword>
<dbReference type="GO" id="GO:0000160">
    <property type="term" value="P:phosphorelay signal transduction system"/>
    <property type="evidence" value="ECO:0007669"/>
    <property type="project" value="InterPro"/>
</dbReference>
<dbReference type="Proteomes" id="UP000320390">
    <property type="component" value="Chromosome"/>
</dbReference>
<dbReference type="Pfam" id="PF13581">
    <property type="entry name" value="HATPase_c_2"/>
    <property type="match status" value="1"/>
</dbReference>
<feature type="domain" description="Response regulatory" evidence="2">
    <location>
        <begin position="10"/>
        <end position="127"/>
    </location>
</feature>
<evidence type="ECO:0000259" key="2">
    <source>
        <dbReference type="PROSITE" id="PS50110"/>
    </source>
</evidence>
<feature type="modified residue" description="4-aspartylphosphate" evidence="1">
    <location>
        <position position="56"/>
    </location>
</feature>
<gene>
    <name evidence="3" type="ORF">Poly30_04990</name>
</gene>
<dbReference type="EMBL" id="CP036434">
    <property type="protein sequence ID" value="QDV05004.1"/>
    <property type="molecule type" value="Genomic_DNA"/>
</dbReference>
<evidence type="ECO:0000313" key="4">
    <source>
        <dbReference type="Proteomes" id="UP000320390"/>
    </source>
</evidence>
<protein>
    <submittedName>
        <fullName evidence="3">Anti-sigma F factor</fullName>
    </submittedName>
</protein>
<accession>A0A518ELN2</accession>
<dbReference type="RefSeq" id="WP_419190870.1">
    <property type="nucleotide sequence ID" value="NZ_CP036434.1"/>
</dbReference>
<evidence type="ECO:0000256" key="1">
    <source>
        <dbReference type="PROSITE-ProRule" id="PRU00169"/>
    </source>
</evidence>
<dbReference type="InterPro" id="IPR036890">
    <property type="entry name" value="HATPase_C_sf"/>
</dbReference>
<keyword evidence="4" id="KW-1185">Reference proteome</keyword>